<sequence>MMRTAACALLLAASVFLSSALAVCFDPQPIGWDTVDGDYRKFGELRFPCGDLSESIVKGSKLTTTKLDGAVSIEITNLEFTWSQGVKAGVIIPAKKNLKFSKQCEPKISVDISRGGGSTNPGFGEEYPCGAYTTMAAYRKALRNAPPKEDPVPGSEGFEYTRPDSSGRMTLRDRATGAEYSCRDGYCSR</sequence>
<evidence type="ECO:0000256" key="1">
    <source>
        <dbReference type="SAM" id="MobiDB-lite"/>
    </source>
</evidence>
<accession>A0ABS9MQD7</accession>
<evidence type="ECO:0000313" key="3">
    <source>
        <dbReference type="EMBL" id="MCG5030834.1"/>
    </source>
</evidence>
<comment type="caution">
    <text evidence="3">The sequence shown here is derived from an EMBL/GenBank/DDBJ whole genome shotgun (WGS) entry which is preliminary data.</text>
</comment>
<reference evidence="3 4" key="1">
    <citation type="submission" date="2022-02" db="EMBL/GenBank/DDBJ databases">
        <title>Mesosutterella porci, a novel member of the family Sutterellaceae from pig feces.</title>
        <authorList>
            <person name="Wylensek D."/>
            <person name="Clavel T."/>
        </authorList>
    </citation>
    <scope>NUCLEOTIDE SEQUENCE [LARGE SCALE GENOMIC DNA]</scope>
    <source>
        <strain evidence="4">oilRF-744-wt-GAM-9</strain>
    </source>
</reference>
<dbReference type="EMBL" id="JAKNCT010000005">
    <property type="protein sequence ID" value="MCG5030834.1"/>
    <property type="molecule type" value="Genomic_DNA"/>
</dbReference>
<feature type="region of interest" description="Disordered" evidence="1">
    <location>
        <begin position="144"/>
        <end position="174"/>
    </location>
</feature>
<keyword evidence="4" id="KW-1185">Reference proteome</keyword>
<feature type="chain" id="PRO_5046230722" evidence="2">
    <location>
        <begin position="23"/>
        <end position="189"/>
    </location>
</feature>
<protein>
    <submittedName>
        <fullName evidence="3">Uncharacterized protein</fullName>
    </submittedName>
</protein>
<evidence type="ECO:0000256" key="2">
    <source>
        <dbReference type="SAM" id="SignalP"/>
    </source>
</evidence>
<dbReference type="RefSeq" id="WP_237978489.1">
    <property type="nucleotide sequence ID" value="NZ_JAKNCT010000005.1"/>
</dbReference>
<keyword evidence="2" id="KW-0732">Signal</keyword>
<proteinExistence type="predicted"/>
<dbReference type="Proteomes" id="UP001297600">
    <property type="component" value="Unassembled WGS sequence"/>
</dbReference>
<feature type="signal peptide" evidence="2">
    <location>
        <begin position="1"/>
        <end position="22"/>
    </location>
</feature>
<evidence type="ECO:0000313" key="4">
    <source>
        <dbReference type="Proteomes" id="UP001297600"/>
    </source>
</evidence>
<organism evidence="3 4">
    <name type="scientific">Mesosutterella porci</name>
    <dbReference type="NCBI Taxonomy" id="2915351"/>
    <lineage>
        <taxon>Bacteria</taxon>
        <taxon>Pseudomonadati</taxon>
        <taxon>Pseudomonadota</taxon>
        <taxon>Betaproteobacteria</taxon>
        <taxon>Burkholderiales</taxon>
        <taxon>Sutterellaceae</taxon>
        <taxon>Mesosutterella</taxon>
    </lineage>
</organism>
<name>A0ABS9MQD7_9BURK</name>
<gene>
    <name evidence="3" type="ORF">MAF45_05160</name>
</gene>